<dbReference type="Proteomes" id="UP001144471">
    <property type="component" value="Unassembled WGS sequence"/>
</dbReference>
<evidence type="ECO:0008006" key="4">
    <source>
        <dbReference type="Google" id="ProtNLM"/>
    </source>
</evidence>
<name>A0A9W6GLY4_9FUSO</name>
<protein>
    <recommendedName>
        <fullName evidence="4">Outer membrane lipoprotein-sorting protein</fullName>
    </recommendedName>
</protein>
<evidence type="ECO:0000313" key="3">
    <source>
        <dbReference type="Proteomes" id="UP001144471"/>
    </source>
</evidence>
<dbReference type="AlphaFoldDB" id="A0A9W6GLY4"/>
<evidence type="ECO:0000256" key="1">
    <source>
        <dbReference type="SAM" id="SignalP"/>
    </source>
</evidence>
<accession>A0A9W6GLY4</accession>
<comment type="caution">
    <text evidence="2">The sequence shown here is derived from an EMBL/GenBank/DDBJ whole genome shotgun (WGS) entry which is preliminary data.</text>
</comment>
<feature type="chain" id="PRO_5040837263" description="Outer membrane lipoprotein-sorting protein" evidence="1">
    <location>
        <begin position="20"/>
        <end position="187"/>
    </location>
</feature>
<reference evidence="2" key="1">
    <citation type="submission" date="2022-12" db="EMBL/GenBank/DDBJ databases">
        <title>Reference genome sequencing for broad-spectrum identification of bacterial and archaeal isolates by mass spectrometry.</title>
        <authorList>
            <person name="Sekiguchi Y."/>
            <person name="Tourlousse D.M."/>
        </authorList>
    </citation>
    <scope>NUCLEOTIDE SEQUENCE</scope>
    <source>
        <strain evidence="2">10succ1</strain>
    </source>
</reference>
<keyword evidence="3" id="KW-1185">Reference proteome</keyword>
<dbReference type="EMBL" id="BSDY01000006">
    <property type="protein sequence ID" value="GLI56151.1"/>
    <property type="molecule type" value="Genomic_DNA"/>
</dbReference>
<dbReference type="InterPro" id="IPR029046">
    <property type="entry name" value="LolA/LolB/LppX"/>
</dbReference>
<feature type="signal peptide" evidence="1">
    <location>
        <begin position="1"/>
        <end position="19"/>
    </location>
</feature>
<dbReference type="RefSeq" id="WP_281835089.1">
    <property type="nucleotide sequence ID" value="NZ_BSDY01000006.1"/>
</dbReference>
<organism evidence="2 3">
    <name type="scientific">Propionigenium maris DSM 9537</name>
    <dbReference type="NCBI Taxonomy" id="1123000"/>
    <lineage>
        <taxon>Bacteria</taxon>
        <taxon>Fusobacteriati</taxon>
        <taxon>Fusobacteriota</taxon>
        <taxon>Fusobacteriia</taxon>
        <taxon>Fusobacteriales</taxon>
        <taxon>Fusobacteriaceae</taxon>
        <taxon>Propionigenium</taxon>
    </lineage>
</organism>
<proteinExistence type="predicted"/>
<keyword evidence="1" id="KW-0732">Signal</keyword>
<sequence>MKKLFVSVVLCVLSIVSMAQTKTVSSIESFKFDAREVTVVNNRKRVKEYRVAAKLPDLIRKEITFPEENKGEVYIYKKDKKIVYLPLFEQSYEENLDNEENYIIKVIKDLKEREQADPVFKEDFYAGRIKEISYENGLKIKFDKLDRISGYYFPVKIRVYDVDALISEVVIKNVQVNLPLGKEEFEI</sequence>
<gene>
    <name evidence="2" type="ORF">PM10SUCC1_16650</name>
</gene>
<dbReference type="Gene3D" id="2.50.20.10">
    <property type="entry name" value="Lipoprotein localisation LolA/LolB/LppX"/>
    <property type="match status" value="1"/>
</dbReference>
<dbReference type="SUPFAM" id="SSF89392">
    <property type="entry name" value="Prokaryotic lipoproteins and lipoprotein localization factors"/>
    <property type="match status" value="1"/>
</dbReference>
<evidence type="ECO:0000313" key="2">
    <source>
        <dbReference type="EMBL" id="GLI56151.1"/>
    </source>
</evidence>